<dbReference type="GO" id="GO:0046914">
    <property type="term" value="F:transition metal ion binding"/>
    <property type="evidence" value="ECO:0007669"/>
    <property type="project" value="InterPro"/>
</dbReference>
<dbReference type="InterPro" id="IPR022513">
    <property type="entry name" value="TOMM_pelo"/>
</dbReference>
<sequence>MAWTQEEINEIYAKVQHKSAIDEEFREELLKNPNEAIEKIAGEKLPEGFKIKVIENDPAYAATFVLPDMVSGELSEDELDEVAGGACFIDFGGCGAQACAAKASASASAGK</sequence>
<dbReference type="AlphaFoldDB" id="A0A4P6LVK6"/>
<name>A0A4P6LVK6_9FIRM</name>
<protein>
    <recommendedName>
        <fullName evidence="3">NHLP leader peptide family natural product</fullName>
    </recommendedName>
</protein>
<reference evidence="1 2" key="1">
    <citation type="submission" date="2019-01" db="EMBL/GenBank/DDBJ databases">
        <title>PMF-metabolizing Aryl O-demethylase.</title>
        <authorList>
            <person name="Kim M."/>
        </authorList>
    </citation>
    <scope>NUCLEOTIDE SEQUENCE [LARGE SCALE GENOMIC DNA]</scope>
    <source>
        <strain evidence="1 2">PMF1</strain>
    </source>
</reference>
<evidence type="ECO:0008006" key="3">
    <source>
        <dbReference type="Google" id="ProtNLM"/>
    </source>
</evidence>
<dbReference type="Proteomes" id="UP000289794">
    <property type="component" value="Chromosome"/>
</dbReference>
<organism evidence="1 2">
    <name type="scientific">Blautia producta</name>
    <dbReference type="NCBI Taxonomy" id="33035"/>
    <lineage>
        <taxon>Bacteria</taxon>
        <taxon>Bacillati</taxon>
        <taxon>Bacillota</taxon>
        <taxon>Clostridia</taxon>
        <taxon>Lachnospirales</taxon>
        <taxon>Lachnospiraceae</taxon>
        <taxon>Blautia</taxon>
    </lineage>
</organism>
<dbReference type="SUPFAM" id="SSF56209">
    <property type="entry name" value="Nitrile hydratase alpha chain"/>
    <property type="match status" value="1"/>
</dbReference>
<dbReference type="RefSeq" id="WP_029470799.1">
    <property type="nucleotide sequence ID" value="NZ_CP035945.1"/>
</dbReference>
<dbReference type="GO" id="GO:0003824">
    <property type="term" value="F:catalytic activity"/>
    <property type="evidence" value="ECO:0007669"/>
    <property type="project" value="InterPro"/>
</dbReference>
<dbReference type="KEGG" id="bpro:PMF13cell1_00310"/>
<dbReference type="NCBIfam" id="TIGR03793">
    <property type="entry name" value="leader_NHLP"/>
    <property type="match status" value="1"/>
</dbReference>
<evidence type="ECO:0000313" key="2">
    <source>
        <dbReference type="Proteomes" id="UP000289794"/>
    </source>
</evidence>
<proteinExistence type="predicted"/>
<dbReference type="EMBL" id="CP035945">
    <property type="protein sequence ID" value="QBE94817.1"/>
    <property type="molecule type" value="Genomic_DNA"/>
</dbReference>
<dbReference type="InterPro" id="IPR036648">
    <property type="entry name" value="CN_Hdrase_a/SCN_Hdrase_g_sf"/>
</dbReference>
<gene>
    <name evidence="1" type="ORF">PMF13cell1_00310</name>
</gene>
<accession>A0A4P6LVK6</accession>
<dbReference type="Gene3D" id="3.90.330.10">
    <property type="entry name" value="Nitrile hydratase alpha /Thiocyanate hydrolase gamma"/>
    <property type="match status" value="1"/>
</dbReference>
<evidence type="ECO:0000313" key="1">
    <source>
        <dbReference type="EMBL" id="QBE94817.1"/>
    </source>
</evidence>